<evidence type="ECO:0000256" key="1">
    <source>
        <dbReference type="SAM" id="SignalP"/>
    </source>
</evidence>
<protein>
    <recommendedName>
        <fullName evidence="4">Autotransporter-associated beta strand repeat protein</fullName>
    </recommendedName>
</protein>
<feature type="chain" id="PRO_5021893781" description="Autotransporter-associated beta strand repeat protein" evidence="1">
    <location>
        <begin position="23"/>
        <end position="1272"/>
    </location>
</feature>
<organism evidence="2 3">
    <name type="scientific">Engelhardtia mirabilis</name>
    <dbReference type="NCBI Taxonomy" id="2528011"/>
    <lineage>
        <taxon>Bacteria</taxon>
        <taxon>Pseudomonadati</taxon>
        <taxon>Planctomycetota</taxon>
        <taxon>Planctomycetia</taxon>
        <taxon>Planctomycetia incertae sedis</taxon>
        <taxon>Engelhardtia</taxon>
    </lineage>
</organism>
<dbReference type="AlphaFoldDB" id="A0A518BRC2"/>
<dbReference type="Proteomes" id="UP000316921">
    <property type="component" value="Chromosome"/>
</dbReference>
<gene>
    <name evidence="2" type="ORF">Pla133_46450</name>
</gene>
<dbReference type="InterPro" id="IPR011050">
    <property type="entry name" value="Pectin_lyase_fold/virulence"/>
</dbReference>
<evidence type="ECO:0008006" key="4">
    <source>
        <dbReference type="Google" id="ProtNLM"/>
    </source>
</evidence>
<accession>A0A518BRC2</accession>
<evidence type="ECO:0000313" key="2">
    <source>
        <dbReference type="EMBL" id="QDU69525.1"/>
    </source>
</evidence>
<keyword evidence="1" id="KW-0732">Signal</keyword>
<feature type="signal peptide" evidence="1">
    <location>
        <begin position="1"/>
        <end position="22"/>
    </location>
</feature>
<dbReference type="KEGG" id="pbap:Pla133_46450"/>
<reference evidence="2 3" key="1">
    <citation type="submission" date="2019-02" db="EMBL/GenBank/DDBJ databases">
        <title>Deep-cultivation of Planctomycetes and their phenomic and genomic characterization uncovers novel biology.</title>
        <authorList>
            <person name="Wiegand S."/>
            <person name="Jogler M."/>
            <person name="Boedeker C."/>
            <person name="Pinto D."/>
            <person name="Vollmers J."/>
            <person name="Rivas-Marin E."/>
            <person name="Kohn T."/>
            <person name="Peeters S.H."/>
            <person name="Heuer A."/>
            <person name="Rast P."/>
            <person name="Oberbeckmann S."/>
            <person name="Bunk B."/>
            <person name="Jeske O."/>
            <person name="Meyerdierks A."/>
            <person name="Storesund J.E."/>
            <person name="Kallscheuer N."/>
            <person name="Luecker S."/>
            <person name="Lage O.M."/>
            <person name="Pohl T."/>
            <person name="Merkel B.J."/>
            <person name="Hornburger P."/>
            <person name="Mueller R.-W."/>
            <person name="Bruemmer F."/>
            <person name="Labrenz M."/>
            <person name="Spormann A.M."/>
            <person name="Op den Camp H."/>
            <person name="Overmann J."/>
            <person name="Amann R."/>
            <person name="Jetten M.S.M."/>
            <person name="Mascher T."/>
            <person name="Medema M.H."/>
            <person name="Devos D.P."/>
            <person name="Kaster A.-K."/>
            <person name="Ovreas L."/>
            <person name="Rohde M."/>
            <person name="Galperin M.Y."/>
            <person name="Jogler C."/>
        </authorList>
    </citation>
    <scope>NUCLEOTIDE SEQUENCE [LARGE SCALE GENOMIC DNA]</scope>
    <source>
        <strain evidence="2 3">Pla133</strain>
    </source>
</reference>
<dbReference type="RefSeq" id="WP_145069489.1">
    <property type="nucleotide sequence ID" value="NZ_CP036287.1"/>
</dbReference>
<dbReference type="Gene3D" id="2.160.20.10">
    <property type="entry name" value="Single-stranded right-handed beta-helix, Pectin lyase-like"/>
    <property type="match status" value="1"/>
</dbReference>
<dbReference type="InterPro" id="IPR012334">
    <property type="entry name" value="Pectin_lyas_fold"/>
</dbReference>
<keyword evidence="3" id="KW-1185">Reference proteome</keyword>
<evidence type="ECO:0000313" key="3">
    <source>
        <dbReference type="Proteomes" id="UP000316921"/>
    </source>
</evidence>
<sequence length="1272" mass="129842" precursor="true">MRFIRLLLAPALFACLASAASAQSTWTGAVSSDWHNAANWSPAAVPGPSDDVTVASGTPSKPLVSTADAAVSSLVVAFGGRVSIADGRTLAVGADLVLAGQLVASPGSTLSVVGDVDLAATAQFPAAQGSPVGLASIELLGDGEFTSLSPLAVPKLEISGGTRFLAKGRTLALDLAQHAGLSPVELLLADGADFSVEGLATLAAPVGSKSIGAATRTLTVEGGVIWSVPEGAVASEVNAALRLRCEGDWAASTGSALALGEVELASSGSAAITVLPGAMAPATFRDLHILEGSWSLTGGDLRVLGNLGTNASLDLGGAELEVVGDLDCSPGGFFGVGTFPGGGLIRLTGDGIINTSSDPGVPSIRMEGGVRTTVTNVTTESLDLLGGIWSSGDPNTYITVHGDLRLEGGHLELGPSLGFGRVDVQGDLIQTGTTISSPHPENRFKVRGDWSSTAGFVLDEGWVELLGEQTLLEGSSPTFKRLRFLAGSRDLLTDITVLRGLELYYATLDGDGWIELDGDVPAVQTTQGKFERLRVVGGAVTFAEARTTFLEQTGGAIEVLDGARLRVDKDATLYSGSYQSSAAGSAPRGLDVGRDLIVHGTTFGTQNPAHYLRVGREFGANAGFSTTAGTLEFANSYTGELTVTAPGPEPSLPLLLVKSGVLRVDGDYLLNADGVEVLFGGRLEVGGGARLSTAGVPFSVSGELAVEAGAELALDAGSSILVDHLGRLELIGAPGTPAALVGHAGGGYAAVVNGVFAARDFLVADVGPAGLALGGSYAPAPDDMRSGEFSGPHPSPGSTLLSLTHAPTKAGYGLTFSDPLGVGTYNVRRLGGGPVTLHGSGGSFAGESGDDDPNGLIDWLPLPAQTQVAVFEAKNGPERVALSFEVGFELATDHYLLESAPGAAGPFTTLVELPAQGPAQYLFDDIGLGANVPVFYRLSEVLGDGTVNQLGLADAKPYSAALPGNVLTVGPSGMFADIQSAVDAATAQSTVIRVEPGTYDGFQVIDPSVRSLTIVADGPGVLVEDYDVALRIAGVPAGADLLLLGIDVKGNTSIKPLVEVVDCDGFVSFADLDVGAISGLGRAALSVSGCATVSLEDCDITGGDPTLEVLQSKVYVTGGSMIRVSSKQFSTLRICEVSPVFKLKDGTSTLELLEGDCPRVEVPIFQSLGEPFTLSFDAAQGQLAQLAVAATTLPLDILIPDLWQMLLVVQLGASIPLGTYAGDGAGLVVDVFELPPDPALLGARLLLQGWTIDTVPSLSIRFSPARPLVGMP</sequence>
<proteinExistence type="predicted"/>
<dbReference type="EMBL" id="CP036287">
    <property type="protein sequence ID" value="QDU69525.1"/>
    <property type="molecule type" value="Genomic_DNA"/>
</dbReference>
<dbReference type="SUPFAM" id="SSF51126">
    <property type="entry name" value="Pectin lyase-like"/>
    <property type="match status" value="1"/>
</dbReference>
<name>A0A518BRC2_9BACT</name>